<accession>A0A378YMH7</accession>
<sequence>MPAIVLNRPHPLAPGNAGVPAHPISPCSSLRRARESARPFRSSESGTILRCARLSHLPQTPDLPTLGTAPGSRSSDCSAPPPLPGAHGRPRHSVPLDSNASPPQTPGAPPARHDGTQHPEAAPYHSPEAPRRALHDHVPSTVYLMLSTHTRQRLPHAPPATGHHPKNLENAPTASPPAGIAAHGTPPGVSESQERHPTQPHYFSSSLQQHPHPSATARRQHMDKAETLPTQYPTTRSTLSRNKSACPKCREYSSTMCR</sequence>
<dbReference type="AlphaFoldDB" id="A0A378YMH7"/>
<feature type="region of interest" description="Disordered" evidence="1">
    <location>
        <begin position="153"/>
        <end position="222"/>
    </location>
</feature>
<proteinExistence type="predicted"/>
<dbReference type="Proteomes" id="UP000255467">
    <property type="component" value="Unassembled WGS sequence"/>
</dbReference>
<evidence type="ECO:0000313" key="2">
    <source>
        <dbReference type="EMBL" id="SUA78334.1"/>
    </source>
</evidence>
<feature type="compositionally biased region" description="Polar residues" evidence="1">
    <location>
        <begin position="201"/>
        <end position="211"/>
    </location>
</feature>
<evidence type="ECO:0000256" key="1">
    <source>
        <dbReference type="SAM" id="MobiDB-lite"/>
    </source>
</evidence>
<reference evidence="2 3" key="1">
    <citation type="submission" date="2018-06" db="EMBL/GenBank/DDBJ databases">
        <authorList>
            <consortium name="Pathogen Informatics"/>
            <person name="Doyle S."/>
        </authorList>
    </citation>
    <scope>NUCLEOTIDE SEQUENCE [LARGE SCALE GENOMIC DNA]</scope>
    <source>
        <strain evidence="2 3">NCTC1934</strain>
    </source>
</reference>
<keyword evidence="3" id="KW-1185">Reference proteome</keyword>
<gene>
    <name evidence="2" type="ORF">NCTC1934_03411</name>
</gene>
<dbReference type="EMBL" id="UGRY01000002">
    <property type="protein sequence ID" value="SUA78334.1"/>
    <property type="molecule type" value="Genomic_DNA"/>
</dbReference>
<name>A0A378YMH7_9NOCA</name>
<organism evidence="2 3">
    <name type="scientific">Nocardia otitidiscaviarum</name>
    <dbReference type="NCBI Taxonomy" id="1823"/>
    <lineage>
        <taxon>Bacteria</taxon>
        <taxon>Bacillati</taxon>
        <taxon>Actinomycetota</taxon>
        <taxon>Actinomycetes</taxon>
        <taxon>Mycobacteriales</taxon>
        <taxon>Nocardiaceae</taxon>
        <taxon>Nocardia</taxon>
    </lineage>
</organism>
<feature type="region of interest" description="Disordered" evidence="1">
    <location>
        <begin position="1"/>
        <end position="22"/>
    </location>
</feature>
<evidence type="ECO:0000313" key="3">
    <source>
        <dbReference type="Proteomes" id="UP000255467"/>
    </source>
</evidence>
<protein>
    <submittedName>
        <fullName evidence="2">Uncharacterized protein</fullName>
    </submittedName>
</protein>
<feature type="region of interest" description="Disordered" evidence="1">
    <location>
        <begin position="55"/>
        <end position="131"/>
    </location>
</feature>